<keyword evidence="2" id="KW-1185">Reference proteome</keyword>
<gene>
    <name evidence="1" type="ORF">M378DRAFT_92846</name>
</gene>
<dbReference type="EMBL" id="KN818832">
    <property type="protein sequence ID" value="KIL54292.1"/>
    <property type="molecule type" value="Genomic_DNA"/>
</dbReference>
<reference evidence="1 2" key="1">
    <citation type="submission" date="2014-04" db="EMBL/GenBank/DDBJ databases">
        <title>Evolutionary Origins and Diversification of the Mycorrhizal Mutualists.</title>
        <authorList>
            <consortium name="DOE Joint Genome Institute"/>
            <consortium name="Mycorrhizal Genomics Consortium"/>
            <person name="Kohler A."/>
            <person name="Kuo A."/>
            <person name="Nagy L.G."/>
            <person name="Floudas D."/>
            <person name="Copeland A."/>
            <person name="Barry K.W."/>
            <person name="Cichocki N."/>
            <person name="Veneault-Fourrey C."/>
            <person name="LaButti K."/>
            <person name="Lindquist E.A."/>
            <person name="Lipzen A."/>
            <person name="Lundell T."/>
            <person name="Morin E."/>
            <person name="Murat C."/>
            <person name="Riley R."/>
            <person name="Ohm R."/>
            <person name="Sun H."/>
            <person name="Tunlid A."/>
            <person name="Henrissat B."/>
            <person name="Grigoriev I.V."/>
            <person name="Hibbett D.S."/>
            <person name="Martin F."/>
        </authorList>
    </citation>
    <scope>NUCLEOTIDE SEQUENCE [LARGE SCALE GENOMIC DNA]</scope>
    <source>
        <strain evidence="1 2">Koide BX008</strain>
    </source>
</reference>
<proteinExistence type="predicted"/>
<dbReference type="Pfam" id="PF18758">
    <property type="entry name" value="KDZ"/>
    <property type="match status" value="1"/>
</dbReference>
<evidence type="ECO:0000313" key="1">
    <source>
        <dbReference type="EMBL" id="KIL54292.1"/>
    </source>
</evidence>
<dbReference type="InterPro" id="IPR040521">
    <property type="entry name" value="KDZ"/>
</dbReference>
<feature type="non-terminal residue" evidence="1">
    <location>
        <position position="1"/>
    </location>
</feature>
<evidence type="ECO:0000313" key="2">
    <source>
        <dbReference type="Proteomes" id="UP000054549"/>
    </source>
</evidence>
<organism evidence="1 2">
    <name type="scientific">Amanita muscaria (strain Koide BX008)</name>
    <dbReference type="NCBI Taxonomy" id="946122"/>
    <lineage>
        <taxon>Eukaryota</taxon>
        <taxon>Fungi</taxon>
        <taxon>Dikarya</taxon>
        <taxon>Basidiomycota</taxon>
        <taxon>Agaricomycotina</taxon>
        <taxon>Agaricomycetes</taxon>
        <taxon>Agaricomycetidae</taxon>
        <taxon>Agaricales</taxon>
        <taxon>Pluteineae</taxon>
        <taxon>Amanitaceae</taxon>
        <taxon>Amanita</taxon>
    </lineage>
</organism>
<name>A0A0C2VZL2_AMAMK</name>
<sequence>GTGKTCGEEVEISWSHTNPLASSVREMGPAARHDTLNDHWNGWNFRKIVGLRTSFAKKFMEATTMQVKHNDLFNQFSATFSATIIYKWTEMIEKWEHDSTAPNPYEEPSCGEYGVQYKLP</sequence>
<accession>A0A0C2VZL2</accession>
<dbReference type="InParanoid" id="A0A0C2VZL2"/>
<dbReference type="OrthoDB" id="3257768at2759"/>
<dbReference type="HOGENOM" id="CLU_2085387_0_0_1"/>
<protein>
    <submittedName>
        <fullName evidence="1">Uncharacterized protein</fullName>
    </submittedName>
</protein>
<dbReference type="Proteomes" id="UP000054549">
    <property type="component" value="Unassembled WGS sequence"/>
</dbReference>
<dbReference type="STRING" id="946122.A0A0C2VZL2"/>
<dbReference type="AlphaFoldDB" id="A0A0C2VZL2"/>